<dbReference type="SMART" id="SM01313">
    <property type="entry name" value="Sec3-PIP2_bind"/>
    <property type="match status" value="1"/>
</dbReference>
<dbReference type="GO" id="GO:0005886">
    <property type="term" value="C:plasma membrane"/>
    <property type="evidence" value="ECO:0007669"/>
    <property type="project" value="TreeGrafter"/>
</dbReference>
<keyword evidence="8" id="KW-1185">Reference proteome</keyword>
<feature type="region of interest" description="Disordered" evidence="5">
    <location>
        <begin position="185"/>
        <end position="449"/>
    </location>
</feature>
<dbReference type="Pfam" id="PF15277">
    <property type="entry name" value="Sec3-PIP2_bind"/>
    <property type="match status" value="1"/>
</dbReference>
<evidence type="ECO:0000259" key="6">
    <source>
        <dbReference type="SMART" id="SM01313"/>
    </source>
</evidence>
<dbReference type="EMBL" id="AZHB01000023">
    <property type="protein sequence ID" value="OAA56039.1"/>
    <property type="molecule type" value="Genomic_DNA"/>
</dbReference>
<dbReference type="FunFam" id="2.30.29.90:FF:000003">
    <property type="entry name" value="Exocyst complex component Sec3"/>
    <property type="match status" value="1"/>
</dbReference>
<evidence type="ECO:0000313" key="7">
    <source>
        <dbReference type="EMBL" id="OAA56039.1"/>
    </source>
</evidence>
<dbReference type="InterPro" id="IPR048628">
    <property type="entry name" value="Sec3_C"/>
</dbReference>
<feature type="compositionally biased region" description="Pro residues" evidence="5">
    <location>
        <begin position="193"/>
        <end position="208"/>
    </location>
</feature>
<dbReference type="OrthoDB" id="27109at2759"/>
<name>A0A167NWY9_CORFA</name>
<dbReference type="Gene3D" id="2.30.29.90">
    <property type="match status" value="1"/>
</dbReference>
<evidence type="ECO:0000313" key="8">
    <source>
        <dbReference type="Proteomes" id="UP000076744"/>
    </source>
</evidence>
<accession>A0A167NWY9</accession>
<keyword evidence="3" id="KW-0268">Exocytosis</keyword>
<evidence type="ECO:0000256" key="1">
    <source>
        <dbReference type="ARBA" id="ARBA00006518"/>
    </source>
</evidence>
<comment type="similarity">
    <text evidence="1">Belongs to the SEC3 family.</text>
</comment>
<dbReference type="PANTHER" id="PTHR16092:SF14">
    <property type="entry name" value="EXOCYST COMPLEX COMPONENT 1 ISOFORM X1"/>
    <property type="match status" value="1"/>
</dbReference>
<evidence type="ECO:0000256" key="3">
    <source>
        <dbReference type="ARBA" id="ARBA00022483"/>
    </source>
</evidence>
<reference evidence="7 8" key="1">
    <citation type="journal article" date="2016" name="Genome Biol. Evol.">
        <title>Divergent and convergent evolution of fungal pathogenicity.</title>
        <authorList>
            <person name="Shang Y."/>
            <person name="Xiao G."/>
            <person name="Zheng P."/>
            <person name="Cen K."/>
            <person name="Zhan S."/>
            <person name="Wang C."/>
        </authorList>
    </citation>
    <scope>NUCLEOTIDE SEQUENCE [LARGE SCALE GENOMIC DNA]</scope>
    <source>
        <strain evidence="7 8">ARSEF 2679</strain>
    </source>
</reference>
<organism evidence="7 8">
    <name type="scientific">Cordyceps fumosorosea (strain ARSEF 2679)</name>
    <name type="common">Isaria fumosorosea</name>
    <dbReference type="NCBI Taxonomy" id="1081104"/>
    <lineage>
        <taxon>Eukaryota</taxon>
        <taxon>Fungi</taxon>
        <taxon>Dikarya</taxon>
        <taxon>Ascomycota</taxon>
        <taxon>Pezizomycotina</taxon>
        <taxon>Sordariomycetes</taxon>
        <taxon>Hypocreomycetidae</taxon>
        <taxon>Hypocreales</taxon>
        <taxon>Cordycipitaceae</taxon>
        <taxon>Cordyceps</taxon>
    </lineage>
</organism>
<dbReference type="InterPro" id="IPR019160">
    <property type="entry name" value="Sec3_CC"/>
</dbReference>
<feature type="compositionally biased region" description="Low complexity" evidence="5">
    <location>
        <begin position="516"/>
        <end position="543"/>
    </location>
</feature>
<feature type="compositionally biased region" description="Polar residues" evidence="5">
    <location>
        <begin position="243"/>
        <end position="253"/>
    </location>
</feature>
<feature type="region of interest" description="Disordered" evidence="5">
    <location>
        <begin position="463"/>
        <end position="583"/>
    </location>
</feature>
<feature type="compositionally biased region" description="Basic and acidic residues" evidence="5">
    <location>
        <begin position="332"/>
        <end position="350"/>
    </location>
</feature>
<dbReference type="Pfam" id="PF09763">
    <property type="entry name" value="Sec3_CC"/>
    <property type="match status" value="1"/>
</dbReference>
<dbReference type="Pfam" id="PF20654">
    <property type="entry name" value="Sec3_C-term"/>
    <property type="match status" value="1"/>
</dbReference>
<sequence length="1384" mass="152998">MDRANGAGSGAASRAERFEDEKRRIIESCFSKKNQDGSMIETYITHIRITEYSTHPTSPPPPQARTPDSEKPRVIIVAVRQSGRVRMHKSKENANGTFSIGKTWNLDDLTLIESYTGPQVNPSLREWAGETGFTVTLGKQYYWQAQTDKEKKFFVASLIKIYSKYTGGKVPELNGFDQREHDQVIGAGRRPPPRPNATPTPQPPPGPDSAPSSALSTPSIVPRQGTPDSSRFQKAPFRPPLNGASSPASSFESPVNRERSDRPPPPRWAAQTNRSQDSFATSMSASARSDDTVNQPPRSRNGPNVPPVPGRFGDPNAPEQPPTTPQGSDVPPPERRRPPMDPSRPKDRDVVPPPLNSPINKKEPVYPPPRSSDRNSPMKGPAGRALEGESSPELPKPPVMASPALSRVRSESDSISQSDEAAQSPPPTATESSDESRPGLGPMIKSKRSRGDIAGVFWKAANAASAASAFKPRPGGAAERLRMAQQKTTDGPDGITGVVPAPPRPVSRDNRPETPEPSSATSSAAPTAAAAASAPVLQSNLAAPSPPPSAPVPQPLEPTVPEVTVTPTPPSVVEPQEPKGPSEAAVKIAEEAAKEKAARAIAAGNDSRYLQALGVDPTLLDGRSQEFGKWLDYFGWVPGEKMRSHNVEELKVDIDRELNKAQAGGWLARFREEDERVGAIKEGVDLAIAECEELDNLLTLYTVELSTLSDDIAYIEAQGQGLQVQTANQKLLKKELESLLETCAITSNDLAALHSAPLDNLRGLEEAEASLVVLFKAMLKIDPKVTEKTEDARIDQESSLNTSYGQMRIVQEKKQMYMQESGLFMRRLVEFMARQFDAAYAETKRVLDGALSKKADASHHNAGRELIWKYSPMMLYARDVDLENWNRVLQIYQEKSQPLYKSEFQNVINHWRRNARKMTGDEAEMLFTSQAEKQQEGVATAARKLTVKRSQTLARALRSPLADGGSRAVEKSAAGEGRTMPFEVFGAVLDDLLPLVEMEQNFIIDFFHATTLESLDFPDTVAATPPHNRRGGDLKRHRLMEPDRELARRVTRAMEIIFIFLETEIQRLMEWVLGQFPLQGAGVLAVLEKKMSEISQSNQDFLNTTLQKVHDLLEGRFVKFVNDQIRAIEDTKVKINKRKGVISFIRVFPTFLTAVENMIDGLDPNLPLRRMINREYDRILKSMFDSLMVIARENPTAGTTTGTADPEGKEALNFHILLIENMNHFLEETDSRGLDVLENWKDQANTEYHEHMELYLNAVMRRPLGKLLDHLENIEAQIQTGKSPTAIAKQPSNSQAVFAKVLSMYDAKDLRKGIDALRKRVEKHFGDADEPTLSRGLVIKVLTECESFYGKVETRIGSVTTNVYGGDVPFEWPRAEVKAAFRDK</sequence>
<dbReference type="PANTHER" id="PTHR16092">
    <property type="entry name" value="SEC3/SYNTAXIN-RELATED"/>
    <property type="match status" value="1"/>
</dbReference>
<dbReference type="STRING" id="1081104.A0A167NWY9"/>
<evidence type="ECO:0000256" key="4">
    <source>
        <dbReference type="ARBA" id="ARBA00023054"/>
    </source>
</evidence>
<feature type="compositionally biased region" description="Basic and acidic residues" evidence="5">
    <location>
        <begin position="255"/>
        <end position="264"/>
    </location>
</feature>
<dbReference type="CDD" id="cd13315">
    <property type="entry name" value="PH_Sec3"/>
    <property type="match status" value="1"/>
</dbReference>
<dbReference type="GO" id="GO:0005546">
    <property type="term" value="F:phosphatidylinositol-4,5-bisphosphate binding"/>
    <property type="evidence" value="ECO:0007669"/>
    <property type="project" value="TreeGrafter"/>
</dbReference>
<gene>
    <name evidence="7" type="ORF">ISF_07637</name>
</gene>
<dbReference type="GO" id="GO:0006893">
    <property type="term" value="P:Golgi to plasma membrane transport"/>
    <property type="evidence" value="ECO:0007669"/>
    <property type="project" value="TreeGrafter"/>
</dbReference>
<feature type="region of interest" description="Disordered" evidence="5">
    <location>
        <begin position="52"/>
        <end position="71"/>
    </location>
</feature>
<evidence type="ECO:0000256" key="2">
    <source>
        <dbReference type="ARBA" id="ARBA00022448"/>
    </source>
</evidence>
<dbReference type="Proteomes" id="UP000076744">
    <property type="component" value="Unassembled WGS sequence"/>
</dbReference>
<proteinExistence type="inferred from homology"/>
<keyword evidence="2" id="KW-0813">Transport</keyword>
<feature type="domain" description="Exocyst complex component Sec3 PIP2-binding N-terminal" evidence="6">
    <location>
        <begin position="68"/>
        <end position="165"/>
    </location>
</feature>
<dbReference type="RefSeq" id="XP_018701550.1">
    <property type="nucleotide sequence ID" value="XM_018851240.1"/>
</dbReference>
<comment type="caution">
    <text evidence="7">The sequence shown here is derived from an EMBL/GenBank/DDBJ whole genome shotgun (WGS) entry which is preliminary data.</text>
</comment>
<dbReference type="InterPro" id="IPR028258">
    <property type="entry name" value="Sec3-PIP2_bind"/>
</dbReference>
<evidence type="ECO:0000256" key="5">
    <source>
        <dbReference type="SAM" id="MobiDB-lite"/>
    </source>
</evidence>
<keyword evidence="4" id="KW-0175">Coiled coil</keyword>
<feature type="compositionally biased region" description="Pro residues" evidence="5">
    <location>
        <begin position="544"/>
        <end position="558"/>
    </location>
</feature>
<dbReference type="GO" id="GO:0000145">
    <property type="term" value="C:exocyst"/>
    <property type="evidence" value="ECO:0007669"/>
    <property type="project" value="InterPro"/>
</dbReference>
<feature type="compositionally biased region" description="Polar residues" evidence="5">
    <location>
        <begin position="270"/>
        <end position="302"/>
    </location>
</feature>
<protein>
    <submittedName>
        <fullName evidence="7">Exocyst complex, component Exoc1</fullName>
    </submittedName>
</protein>
<dbReference type="GeneID" id="30023929"/>
<dbReference type="GO" id="GO:0006887">
    <property type="term" value="P:exocytosis"/>
    <property type="evidence" value="ECO:0007669"/>
    <property type="project" value="UniProtKB-KW"/>
</dbReference>